<dbReference type="EMBL" id="JH718270">
    <property type="protein sequence ID" value="EJC97494.1"/>
    <property type="molecule type" value="Genomic_DNA"/>
</dbReference>
<organism evidence="1 2">
    <name type="scientific">Fomitiporia mediterranea (strain MF3/22)</name>
    <name type="common">Grapevine white-rot fungus</name>
    <dbReference type="NCBI Taxonomy" id="694068"/>
    <lineage>
        <taxon>Eukaryota</taxon>
        <taxon>Fungi</taxon>
        <taxon>Dikarya</taxon>
        <taxon>Basidiomycota</taxon>
        <taxon>Agaricomycotina</taxon>
        <taxon>Agaricomycetes</taxon>
        <taxon>Hymenochaetales</taxon>
        <taxon>Hymenochaetaceae</taxon>
        <taxon>Fomitiporia</taxon>
    </lineage>
</organism>
<proteinExistence type="predicted"/>
<dbReference type="Proteomes" id="UP000053630">
    <property type="component" value="Unassembled WGS sequence"/>
</dbReference>
<protein>
    <submittedName>
        <fullName evidence="1">Uncharacterized protein</fullName>
    </submittedName>
</protein>
<reference evidence="2" key="1">
    <citation type="journal article" date="2012" name="Science">
        <title>The Paleozoic origin of enzymatic lignin decomposition reconstructed from 31 fungal genomes.</title>
        <authorList>
            <person name="Floudas D."/>
            <person name="Binder M."/>
            <person name="Riley R."/>
            <person name="Barry K."/>
            <person name="Blanchette R.A."/>
            <person name="Henrissat B."/>
            <person name="Martinez A.T."/>
            <person name="Otillar R."/>
            <person name="Spatafora J.W."/>
            <person name="Yadav J.S."/>
            <person name="Aerts A."/>
            <person name="Benoit I."/>
            <person name="Boyd A."/>
            <person name="Carlson A."/>
            <person name="Copeland A."/>
            <person name="Coutinho P.M."/>
            <person name="de Vries R.P."/>
            <person name="Ferreira P."/>
            <person name="Findley K."/>
            <person name="Foster B."/>
            <person name="Gaskell J."/>
            <person name="Glotzer D."/>
            <person name="Gorecki P."/>
            <person name="Heitman J."/>
            <person name="Hesse C."/>
            <person name="Hori C."/>
            <person name="Igarashi K."/>
            <person name="Jurgens J.A."/>
            <person name="Kallen N."/>
            <person name="Kersten P."/>
            <person name="Kohler A."/>
            <person name="Kuees U."/>
            <person name="Kumar T.K.A."/>
            <person name="Kuo A."/>
            <person name="LaButti K."/>
            <person name="Larrondo L.F."/>
            <person name="Lindquist E."/>
            <person name="Ling A."/>
            <person name="Lombard V."/>
            <person name="Lucas S."/>
            <person name="Lundell T."/>
            <person name="Martin R."/>
            <person name="McLaughlin D.J."/>
            <person name="Morgenstern I."/>
            <person name="Morin E."/>
            <person name="Murat C."/>
            <person name="Nagy L.G."/>
            <person name="Nolan M."/>
            <person name="Ohm R.A."/>
            <person name="Patyshakuliyeva A."/>
            <person name="Rokas A."/>
            <person name="Ruiz-Duenas F.J."/>
            <person name="Sabat G."/>
            <person name="Salamov A."/>
            <person name="Samejima M."/>
            <person name="Schmutz J."/>
            <person name="Slot J.C."/>
            <person name="St John F."/>
            <person name="Stenlid J."/>
            <person name="Sun H."/>
            <person name="Sun S."/>
            <person name="Syed K."/>
            <person name="Tsang A."/>
            <person name="Wiebenga A."/>
            <person name="Young D."/>
            <person name="Pisabarro A."/>
            <person name="Eastwood D.C."/>
            <person name="Martin F."/>
            <person name="Cullen D."/>
            <person name="Grigoriev I.V."/>
            <person name="Hibbett D.S."/>
        </authorList>
    </citation>
    <scope>NUCLEOTIDE SEQUENCE [LARGE SCALE GENOMIC DNA]</scope>
    <source>
        <strain evidence="2">MF3/22</strain>
    </source>
</reference>
<sequence length="457" mass="51827">MSHLSTHLPDVELVKPGNSYSGSLAVLYNETWRTQDPYAVFTLLDVVRDRPEIRADVETADKVCVFGLLVWIWSYFGRGWGEQTGYKPDPTMGDTLIFPPHNPFIGLNVVSAEQALKMGVATTGTPGNSVAITGTPGTSERIVSLSFWHCTNRQLRQKLVSFARVHKSEKMEPDLSFLPEHTWFLVDCNQYSKEMRVKSIWYDLFDFCEILEIRSVQLAPMLELKLQSFCNGYGPIAHPAFTLADDSDQHKTNIRDNLSNVGQKELQGIISNLSTGFFDTKFSHNTIVARPMDDDRTKYSCNFASNKVAQIVIEHFKHVEHIHALELYCLFLVSPKARAAAGYLLETITFSELQRGGCWRLQPMKKLPIGADKTKQYWGRHPGAPSFTLLTGHKGFSIKINKGFKTDYKPEDFAEVERIDYNPSDTLSETKPAMYIPRAPNNQAFDAWFYEPQSPEH</sequence>
<dbReference type="GeneID" id="18679205"/>
<dbReference type="RefSeq" id="XP_007272242.1">
    <property type="nucleotide sequence ID" value="XM_007272180.1"/>
</dbReference>
<dbReference type="KEGG" id="fme:FOMMEDRAFT_32493"/>
<evidence type="ECO:0000313" key="2">
    <source>
        <dbReference type="Proteomes" id="UP000053630"/>
    </source>
</evidence>
<gene>
    <name evidence="1" type="ORF">FOMMEDRAFT_32493</name>
</gene>
<accession>R7SIQ7</accession>
<feature type="non-terminal residue" evidence="1">
    <location>
        <position position="457"/>
    </location>
</feature>
<dbReference type="AlphaFoldDB" id="R7SIQ7"/>
<evidence type="ECO:0000313" key="1">
    <source>
        <dbReference type="EMBL" id="EJC97494.1"/>
    </source>
</evidence>
<name>R7SIQ7_FOMME</name>
<keyword evidence="2" id="KW-1185">Reference proteome</keyword>